<evidence type="ECO:0000313" key="5">
    <source>
        <dbReference type="Proteomes" id="UP000594454"/>
    </source>
</evidence>
<name>A0A7R8V4J0_HERIL</name>
<dbReference type="SUPFAM" id="SSF57756">
    <property type="entry name" value="Retrovirus zinc finger-like domains"/>
    <property type="match status" value="1"/>
</dbReference>
<keyword evidence="1" id="KW-0479">Metal-binding</keyword>
<dbReference type="Proteomes" id="UP000594454">
    <property type="component" value="Chromosome 6"/>
</dbReference>
<accession>A0A7R8V4J0</accession>
<dbReference type="GO" id="GO:0008270">
    <property type="term" value="F:zinc ion binding"/>
    <property type="evidence" value="ECO:0007669"/>
    <property type="project" value="UniProtKB-KW"/>
</dbReference>
<gene>
    <name evidence="4" type="ORF">HERILL_LOCUS15042</name>
</gene>
<protein>
    <recommendedName>
        <fullName evidence="3">CCHC-type domain-containing protein</fullName>
    </recommendedName>
</protein>
<keyword evidence="5" id="KW-1185">Reference proteome</keyword>
<feature type="compositionally biased region" description="Polar residues" evidence="2">
    <location>
        <begin position="60"/>
        <end position="72"/>
    </location>
</feature>
<dbReference type="InterPro" id="IPR036875">
    <property type="entry name" value="Znf_CCHC_sf"/>
</dbReference>
<dbReference type="InterPro" id="IPR001878">
    <property type="entry name" value="Znf_CCHC"/>
</dbReference>
<feature type="compositionally biased region" description="Basic and acidic residues" evidence="2">
    <location>
        <begin position="236"/>
        <end position="254"/>
    </location>
</feature>
<dbReference type="EMBL" id="LR899014">
    <property type="protein sequence ID" value="CAD7092705.1"/>
    <property type="molecule type" value="Genomic_DNA"/>
</dbReference>
<organism evidence="4 5">
    <name type="scientific">Hermetia illucens</name>
    <name type="common">Black soldier fly</name>
    <dbReference type="NCBI Taxonomy" id="343691"/>
    <lineage>
        <taxon>Eukaryota</taxon>
        <taxon>Metazoa</taxon>
        <taxon>Ecdysozoa</taxon>
        <taxon>Arthropoda</taxon>
        <taxon>Hexapoda</taxon>
        <taxon>Insecta</taxon>
        <taxon>Pterygota</taxon>
        <taxon>Neoptera</taxon>
        <taxon>Endopterygota</taxon>
        <taxon>Diptera</taxon>
        <taxon>Brachycera</taxon>
        <taxon>Stratiomyomorpha</taxon>
        <taxon>Stratiomyidae</taxon>
        <taxon>Hermetiinae</taxon>
        <taxon>Hermetia</taxon>
    </lineage>
</organism>
<sequence>MEKKNEQNEEIVEMEGELAAFIRSTKMRRSPQRPAKDATRAEIPDETSGRADGEKDSESDTAPATQIGGTQTIQHSAVIGERGTVETAETNKMVSNISRVEGLSVTLAQAEDERLIKKCTAVVKHMPSSTFLQKNVDKGVKNGLMELEELLDRISYYRRTWKVRQNPQEAETTAFPEENTTSTKRIADSPLQSELGKKRKEEGTSEGDFTQVLSRAEKKKAKRIKRQQHVAPSEKPLPKTKADTKDGVPKEKVGRRWRTRPPALLIKPTGGKIFAEVLSEIRYKIKPEDNGAEVSPIRKTKGGGILVELGPKTINKVTLCEAVKGLLGEKALVSSLEPTCAIEILDLDCLTEKNEVEGAIKRECPEVINVRTGITPANSRGQKLAVVEIAEQYARKLLNSGKIRIGWVVCRIRIRAAPTKCYRCLDYGHTSANCRGPDRRATCRKCGQDGHKANSCNEKESCVLCRDRGATDESIAHTAGSGRCPVFKAELERARIRST</sequence>
<feature type="compositionally biased region" description="Basic and acidic residues" evidence="2">
    <location>
        <begin position="34"/>
        <end position="58"/>
    </location>
</feature>
<feature type="region of interest" description="Disordered" evidence="2">
    <location>
        <begin position="165"/>
        <end position="257"/>
    </location>
</feature>
<feature type="region of interest" description="Disordered" evidence="2">
    <location>
        <begin position="21"/>
        <end position="72"/>
    </location>
</feature>
<feature type="domain" description="CCHC-type" evidence="3">
    <location>
        <begin position="443"/>
        <end position="458"/>
    </location>
</feature>
<keyword evidence="1" id="KW-0862">Zinc</keyword>
<dbReference type="GO" id="GO:0003676">
    <property type="term" value="F:nucleic acid binding"/>
    <property type="evidence" value="ECO:0007669"/>
    <property type="project" value="InterPro"/>
</dbReference>
<dbReference type="AlphaFoldDB" id="A0A7R8V4J0"/>
<dbReference type="PROSITE" id="PS50158">
    <property type="entry name" value="ZF_CCHC"/>
    <property type="match status" value="1"/>
</dbReference>
<evidence type="ECO:0000313" key="4">
    <source>
        <dbReference type="EMBL" id="CAD7092705.1"/>
    </source>
</evidence>
<reference evidence="4 5" key="1">
    <citation type="submission" date="2020-11" db="EMBL/GenBank/DDBJ databases">
        <authorList>
            <person name="Wallbank WR R."/>
            <person name="Pardo Diaz C."/>
            <person name="Kozak K."/>
            <person name="Martin S."/>
            <person name="Jiggins C."/>
            <person name="Moest M."/>
            <person name="Warren A I."/>
            <person name="Generalovic N T."/>
            <person name="Byers J.R.P. K."/>
            <person name="Montejo-Kovacevich G."/>
            <person name="Yen C E."/>
        </authorList>
    </citation>
    <scope>NUCLEOTIDE SEQUENCE [LARGE SCALE GENOMIC DNA]</scope>
</reference>
<evidence type="ECO:0000259" key="3">
    <source>
        <dbReference type="PROSITE" id="PS50158"/>
    </source>
</evidence>
<dbReference type="Gene3D" id="4.10.60.10">
    <property type="entry name" value="Zinc finger, CCHC-type"/>
    <property type="match status" value="1"/>
</dbReference>
<feature type="compositionally biased region" description="Basic residues" evidence="2">
    <location>
        <begin position="217"/>
        <end position="228"/>
    </location>
</feature>
<proteinExistence type="predicted"/>
<evidence type="ECO:0000256" key="2">
    <source>
        <dbReference type="SAM" id="MobiDB-lite"/>
    </source>
</evidence>
<keyword evidence="1" id="KW-0863">Zinc-finger</keyword>
<dbReference type="InParanoid" id="A0A7R8V4J0"/>
<dbReference type="SMART" id="SM00343">
    <property type="entry name" value="ZnF_C2HC"/>
    <property type="match status" value="2"/>
</dbReference>
<evidence type="ECO:0000256" key="1">
    <source>
        <dbReference type="PROSITE-ProRule" id="PRU00047"/>
    </source>
</evidence>